<evidence type="ECO:0000313" key="2">
    <source>
        <dbReference type="EMBL" id="CDW48100.1"/>
    </source>
</evidence>
<protein>
    <submittedName>
        <fullName evidence="2">Uncharacterized protein</fullName>
    </submittedName>
</protein>
<feature type="compositionally biased region" description="Polar residues" evidence="1">
    <location>
        <begin position="265"/>
        <end position="274"/>
    </location>
</feature>
<feature type="region of interest" description="Disordered" evidence="1">
    <location>
        <begin position="264"/>
        <end position="311"/>
    </location>
</feature>
<accession>A0A0K2VCR6</accession>
<reference evidence="2" key="1">
    <citation type="submission" date="2014-05" db="EMBL/GenBank/DDBJ databases">
        <authorList>
            <person name="Chronopoulou M."/>
        </authorList>
    </citation>
    <scope>NUCLEOTIDE SEQUENCE</scope>
    <source>
        <tissue evidence="2">Whole organism</tissue>
    </source>
</reference>
<dbReference type="EMBL" id="HACA01030739">
    <property type="protein sequence ID" value="CDW48100.1"/>
    <property type="molecule type" value="Transcribed_RNA"/>
</dbReference>
<organism evidence="2">
    <name type="scientific">Lepeophtheirus salmonis</name>
    <name type="common">Salmon louse</name>
    <name type="synonym">Caligus salmonis</name>
    <dbReference type="NCBI Taxonomy" id="72036"/>
    <lineage>
        <taxon>Eukaryota</taxon>
        <taxon>Metazoa</taxon>
        <taxon>Ecdysozoa</taxon>
        <taxon>Arthropoda</taxon>
        <taxon>Crustacea</taxon>
        <taxon>Multicrustacea</taxon>
        <taxon>Hexanauplia</taxon>
        <taxon>Copepoda</taxon>
        <taxon>Siphonostomatoida</taxon>
        <taxon>Caligidae</taxon>
        <taxon>Lepeophtheirus</taxon>
    </lineage>
</organism>
<dbReference type="OrthoDB" id="10662051at2759"/>
<name>A0A0K2VCR6_LEPSM</name>
<feature type="compositionally biased region" description="Polar residues" evidence="1">
    <location>
        <begin position="198"/>
        <end position="215"/>
    </location>
</feature>
<sequence>MDQRLNFKIYIRLLVVCQLITTSKGWLWYTPASRDQTIADCKKMKDNKSPFYPSYCEELLTNNHKGGFLSSPTSNVQHTGTHTQQNHHLLSPNIQQQHQQGILPNVPSHLMPHINPSTMIHTQPLITKGWGWSNWSEWTNDACPESCGRRCRGRTRYCFGSFRISCMGHGSEFDNCPGNKGSPYQWNNGANTPGIHGNNAQHSVSHDNSNGNPMTNLGGIGVGNNGGPMVLGAGLFGSGSNGGIFQNGNIGSNGIDDSLLKGDSNRGSYGNSNGVPLLSSHGLSNNNRRDRRRRVRRPVKKDPVVKELPIT</sequence>
<proteinExistence type="predicted"/>
<feature type="region of interest" description="Disordered" evidence="1">
    <location>
        <begin position="188"/>
        <end position="219"/>
    </location>
</feature>
<feature type="compositionally biased region" description="Basic residues" evidence="1">
    <location>
        <begin position="289"/>
        <end position="299"/>
    </location>
</feature>
<dbReference type="AlphaFoldDB" id="A0A0K2VCR6"/>
<evidence type="ECO:0000256" key="1">
    <source>
        <dbReference type="SAM" id="MobiDB-lite"/>
    </source>
</evidence>